<proteinExistence type="predicted"/>
<keyword evidence="10" id="KW-0961">Cell wall biogenesis/degradation</keyword>
<evidence type="ECO:0000256" key="5">
    <source>
        <dbReference type="ARBA" id="ARBA00022692"/>
    </source>
</evidence>
<dbReference type="PANTHER" id="PTHR30474:SF1">
    <property type="entry name" value="PEPTIDOGLYCAN GLYCOSYLTRANSFERASE MRDB"/>
    <property type="match status" value="1"/>
</dbReference>
<dbReference type="GO" id="GO:0009252">
    <property type="term" value="P:peptidoglycan biosynthetic process"/>
    <property type="evidence" value="ECO:0007669"/>
    <property type="project" value="UniProtKB-KW"/>
</dbReference>
<accession>A0A5Q2TNZ1</accession>
<reference evidence="12 13" key="1">
    <citation type="submission" date="2019-11" db="EMBL/GenBank/DDBJ databases">
        <title>Gracilibacillus salitolerans sp. nov., a moderate halophile isolated from a saline soil in northwest China.</title>
        <authorList>
            <person name="Gan L."/>
        </authorList>
    </citation>
    <scope>NUCLEOTIDE SEQUENCE [LARGE SCALE GENOMIC DNA]</scope>
    <source>
        <strain evidence="12 13">SCU50</strain>
    </source>
</reference>
<dbReference type="EMBL" id="CP045915">
    <property type="protein sequence ID" value="QGH36445.1"/>
    <property type="molecule type" value="Genomic_DNA"/>
</dbReference>
<dbReference type="KEGG" id="grc:GI584_21395"/>
<feature type="transmembrane region" description="Helical" evidence="11">
    <location>
        <begin position="350"/>
        <end position="371"/>
    </location>
</feature>
<dbReference type="GO" id="GO:0015648">
    <property type="term" value="F:lipid-linked peptidoglycan transporter activity"/>
    <property type="evidence" value="ECO:0007669"/>
    <property type="project" value="TreeGrafter"/>
</dbReference>
<dbReference type="GO" id="GO:0051301">
    <property type="term" value="P:cell division"/>
    <property type="evidence" value="ECO:0007669"/>
    <property type="project" value="InterPro"/>
</dbReference>
<evidence type="ECO:0000256" key="3">
    <source>
        <dbReference type="ARBA" id="ARBA00022676"/>
    </source>
</evidence>
<evidence type="ECO:0000256" key="10">
    <source>
        <dbReference type="ARBA" id="ARBA00023316"/>
    </source>
</evidence>
<dbReference type="GO" id="GO:0016757">
    <property type="term" value="F:glycosyltransferase activity"/>
    <property type="evidence" value="ECO:0007669"/>
    <property type="project" value="UniProtKB-KW"/>
</dbReference>
<feature type="transmembrane region" description="Helical" evidence="11">
    <location>
        <begin position="134"/>
        <end position="155"/>
    </location>
</feature>
<evidence type="ECO:0000256" key="11">
    <source>
        <dbReference type="SAM" id="Phobius"/>
    </source>
</evidence>
<keyword evidence="7" id="KW-0573">Peptidoglycan synthesis</keyword>
<keyword evidence="8 11" id="KW-1133">Transmembrane helix</keyword>
<evidence type="ECO:0000256" key="7">
    <source>
        <dbReference type="ARBA" id="ARBA00022984"/>
    </source>
</evidence>
<keyword evidence="5 11" id="KW-0812">Transmembrane</keyword>
<feature type="transmembrane region" description="Helical" evidence="11">
    <location>
        <begin position="46"/>
        <end position="64"/>
    </location>
</feature>
<protein>
    <submittedName>
        <fullName evidence="12">Rod shape-determining protein RodA</fullName>
    </submittedName>
</protein>
<feature type="transmembrane region" description="Helical" evidence="11">
    <location>
        <begin position="274"/>
        <end position="300"/>
    </location>
</feature>
<evidence type="ECO:0000256" key="8">
    <source>
        <dbReference type="ARBA" id="ARBA00022989"/>
    </source>
</evidence>
<dbReference type="GO" id="GO:0005886">
    <property type="term" value="C:plasma membrane"/>
    <property type="evidence" value="ECO:0007669"/>
    <property type="project" value="TreeGrafter"/>
</dbReference>
<sequence length="387" mass="43437">MTKKPTIDYLMLIILIGLLIISLLAVYSGTGQYTDGQSFYFARRQLIWYIISIVIMIAVAYFDYDLLEKWSVYLYILGILLLIYVRFFGIERNGSQRWMDLGFMDLQPSELMKIFLVIYLAAIYKKYGTEKLSFLKSIPLVLKTVTVLAIPFILILRQPDLGSALLIAVVALGLLFMSNIGNKMVACIISVITSSALLFVYLFSQHEEWITGFFKPHQLGRIYSWINPAEYTMDYGYQLRQAMLGIGAGQLTGSGFNQGHQVQSGRVPEAHTDFVFAVIGEEFGFIGASILIVLYFLLIYRMITIALKTDDLFGVYICVGIITLISFQVFQNIAMTIGLMPVTGIALPFISYGGSALITNMLALGLVQSIYARSKDYMFSSENELAA</sequence>
<keyword evidence="3" id="KW-0328">Glycosyltransferase</keyword>
<dbReference type="AlphaFoldDB" id="A0A5Q2TNZ1"/>
<evidence type="ECO:0000256" key="2">
    <source>
        <dbReference type="ARBA" id="ARBA00022475"/>
    </source>
</evidence>
<feature type="transmembrane region" description="Helical" evidence="11">
    <location>
        <begin position="71"/>
        <end position="90"/>
    </location>
</feature>
<organism evidence="12 13">
    <name type="scientific">Gracilibacillus salitolerans</name>
    <dbReference type="NCBI Taxonomy" id="2663022"/>
    <lineage>
        <taxon>Bacteria</taxon>
        <taxon>Bacillati</taxon>
        <taxon>Bacillota</taxon>
        <taxon>Bacilli</taxon>
        <taxon>Bacillales</taxon>
        <taxon>Bacillaceae</taxon>
        <taxon>Gracilibacillus</taxon>
    </lineage>
</organism>
<dbReference type="RefSeq" id="WP_100358867.1">
    <property type="nucleotide sequence ID" value="NZ_CP045915.1"/>
</dbReference>
<evidence type="ECO:0000256" key="6">
    <source>
        <dbReference type="ARBA" id="ARBA00022960"/>
    </source>
</evidence>
<keyword evidence="9 11" id="KW-0472">Membrane</keyword>
<dbReference type="InterPro" id="IPR001182">
    <property type="entry name" value="FtsW/RodA"/>
</dbReference>
<evidence type="ECO:0000313" key="12">
    <source>
        <dbReference type="EMBL" id="QGH36445.1"/>
    </source>
</evidence>
<name>A0A5Q2TNZ1_9BACI</name>
<feature type="transmembrane region" description="Helical" evidence="11">
    <location>
        <begin position="184"/>
        <end position="204"/>
    </location>
</feature>
<feature type="transmembrane region" description="Helical" evidence="11">
    <location>
        <begin position="312"/>
        <end position="330"/>
    </location>
</feature>
<dbReference type="Pfam" id="PF01098">
    <property type="entry name" value="FTSW_RODA_SPOVE"/>
    <property type="match status" value="1"/>
</dbReference>
<dbReference type="InterPro" id="IPR011923">
    <property type="entry name" value="RodA/MrdB"/>
</dbReference>
<keyword evidence="4" id="KW-0808">Transferase</keyword>
<feature type="transmembrane region" description="Helical" evidence="11">
    <location>
        <begin position="161"/>
        <end position="177"/>
    </location>
</feature>
<dbReference type="GO" id="GO:0071555">
    <property type="term" value="P:cell wall organization"/>
    <property type="evidence" value="ECO:0007669"/>
    <property type="project" value="UniProtKB-KW"/>
</dbReference>
<evidence type="ECO:0000256" key="1">
    <source>
        <dbReference type="ARBA" id="ARBA00004141"/>
    </source>
</evidence>
<dbReference type="PANTHER" id="PTHR30474">
    <property type="entry name" value="CELL CYCLE PROTEIN"/>
    <property type="match status" value="1"/>
</dbReference>
<evidence type="ECO:0000256" key="9">
    <source>
        <dbReference type="ARBA" id="ARBA00023136"/>
    </source>
</evidence>
<dbReference type="PROSITE" id="PS00428">
    <property type="entry name" value="FTSW_RODA_SPOVE"/>
    <property type="match status" value="1"/>
</dbReference>
<gene>
    <name evidence="12" type="primary">rodA</name>
    <name evidence="12" type="ORF">GI584_21395</name>
</gene>
<keyword evidence="13" id="KW-1185">Reference proteome</keyword>
<keyword evidence="6" id="KW-0133">Cell shape</keyword>
<dbReference type="GO" id="GO:0032153">
    <property type="term" value="C:cell division site"/>
    <property type="evidence" value="ECO:0007669"/>
    <property type="project" value="TreeGrafter"/>
</dbReference>
<feature type="transmembrane region" description="Helical" evidence="11">
    <location>
        <begin position="7"/>
        <end position="26"/>
    </location>
</feature>
<dbReference type="NCBIfam" id="TIGR02210">
    <property type="entry name" value="rodA_shape"/>
    <property type="match status" value="1"/>
</dbReference>
<dbReference type="InterPro" id="IPR018365">
    <property type="entry name" value="Cell_cycle_FtsW-rel_CS"/>
</dbReference>
<evidence type="ECO:0000256" key="4">
    <source>
        <dbReference type="ARBA" id="ARBA00022679"/>
    </source>
</evidence>
<keyword evidence="2" id="KW-1003">Cell membrane</keyword>
<dbReference type="GO" id="GO:0008360">
    <property type="term" value="P:regulation of cell shape"/>
    <property type="evidence" value="ECO:0007669"/>
    <property type="project" value="UniProtKB-KW"/>
</dbReference>
<comment type="subcellular location">
    <subcellularLocation>
        <location evidence="1">Membrane</location>
        <topology evidence="1">Multi-pass membrane protein</topology>
    </subcellularLocation>
</comment>
<dbReference type="Proteomes" id="UP000339690">
    <property type="component" value="Chromosome"/>
</dbReference>
<evidence type="ECO:0000313" key="13">
    <source>
        <dbReference type="Proteomes" id="UP000339690"/>
    </source>
</evidence>